<keyword evidence="4" id="KW-0804">Transcription</keyword>
<feature type="domain" description="HTH lysR-type" evidence="5">
    <location>
        <begin position="5"/>
        <end position="62"/>
    </location>
</feature>
<dbReference type="RefSeq" id="WP_089408092.1">
    <property type="nucleotide sequence ID" value="NZ_FZOU01000002.1"/>
</dbReference>
<dbReference type="Proteomes" id="UP000198356">
    <property type="component" value="Unassembled WGS sequence"/>
</dbReference>
<keyword evidence="2" id="KW-0805">Transcription regulation</keyword>
<accession>A0A239HXV1</accession>
<keyword evidence="3 6" id="KW-0238">DNA-binding</keyword>
<dbReference type="PANTHER" id="PTHR30346">
    <property type="entry name" value="TRANSCRIPTIONAL DUAL REGULATOR HCAR-RELATED"/>
    <property type="match status" value="1"/>
</dbReference>
<dbReference type="InterPro" id="IPR005119">
    <property type="entry name" value="LysR_subst-bd"/>
</dbReference>
<organism evidence="6 7">
    <name type="scientific">Granulicella rosea</name>
    <dbReference type="NCBI Taxonomy" id="474952"/>
    <lineage>
        <taxon>Bacteria</taxon>
        <taxon>Pseudomonadati</taxon>
        <taxon>Acidobacteriota</taxon>
        <taxon>Terriglobia</taxon>
        <taxon>Terriglobales</taxon>
        <taxon>Acidobacteriaceae</taxon>
        <taxon>Granulicella</taxon>
    </lineage>
</organism>
<dbReference type="PROSITE" id="PS50931">
    <property type="entry name" value="HTH_LYSR"/>
    <property type="match status" value="1"/>
</dbReference>
<dbReference type="SUPFAM" id="SSF46785">
    <property type="entry name" value="Winged helix' DNA-binding domain"/>
    <property type="match status" value="1"/>
</dbReference>
<evidence type="ECO:0000256" key="3">
    <source>
        <dbReference type="ARBA" id="ARBA00023125"/>
    </source>
</evidence>
<dbReference type="GO" id="GO:0032993">
    <property type="term" value="C:protein-DNA complex"/>
    <property type="evidence" value="ECO:0007669"/>
    <property type="project" value="TreeGrafter"/>
</dbReference>
<sequence length="322" mass="35086">MPDPIEHRHLKNLTVVAEEGNISRAAIRLYISQSSLSQQMKQLEIAAQACLLVRHPGGVHATPAAEILIAGNKQILKLCNDVLTAAQSANTVPLLPLRLGFSSFVDHDLYEMVCSIHKTLFPSCEIMSQSGDPVDLLRMLESGEIDAALVTLPASGAGLTAHQFTQSRLVVCMRADDPLSKLKEITPAELGSKLTIFRDPKQHPEAHERLMEMLDVAGISSDIVSTNKTPNDLQWMVESGRGCALIPEGSHLQDGLITRPIAGVTWTVDSALIVGRSKSQKTLPRLVQELRRRFRAVAKLPPAKPVRSVRPSVGDKTLPLFA</sequence>
<dbReference type="GO" id="GO:0003677">
    <property type="term" value="F:DNA binding"/>
    <property type="evidence" value="ECO:0007669"/>
    <property type="project" value="UniProtKB-KW"/>
</dbReference>
<gene>
    <name evidence="6" type="ORF">SAMN05421770_102622</name>
</gene>
<proteinExistence type="inferred from homology"/>
<reference evidence="6 7" key="1">
    <citation type="submission" date="2017-06" db="EMBL/GenBank/DDBJ databases">
        <authorList>
            <person name="Kim H.J."/>
            <person name="Triplett B.A."/>
        </authorList>
    </citation>
    <scope>NUCLEOTIDE SEQUENCE [LARGE SCALE GENOMIC DNA]</scope>
    <source>
        <strain evidence="6 7">DSM 18704</strain>
    </source>
</reference>
<dbReference type="GO" id="GO:0003700">
    <property type="term" value="F:DNA-binding transcription factor activity"/>
    <property type="evidence" value="ECO:0007669"/>
    <property type="project" value="InterPro"/>
</dbReference>
<dbReference type="OrthoDB" id="107670at2"/>
<dbReference type="Gene3D" id="1.10.10.10">
    <property type="entry name" value="Winged helix-like DNA-binding domain superfamily/Winged helix DNA-binding domain"/>
    <property type="match status" value="1"/>
</dbReference>
<evidence type="ECO:0000259" key="5">
    <source>
        <dbReference type="PROSITE" id="PS50931"/>
    </source>
</evidence>
<protein>
    <submittedName>
        <fullName evidence="6">DNA-binding transcriptional regulator, LysR family</fullName>
    </submittedName>
</protein>
<comment type="similarity">
    <text evidence="1">Belongs to the LysR transcriptional regulatory family.</text>
</comment>
<dbReference type="Pfam" id="PF03466">
    <property type="entry name" value="LysR_substrate"/>
    <property type="match status" value="1"/>
</dbReference>
<dbReference type="InterPro" id="IPR036390">
    <property type="entry name" value="WH_DNA-bd_sf"/>
</dbReference>
<evidence type="ECO:0000256" key="4">
    <source>
        <dbReference type="ARBA" id="ARBA00023163"/>
    </source>
</evidence>
<name>A0A239HXV1_9BACT</name>
<dbReference type="Gene3D" id="3.40.190.10">
    <property type="entry name" value="Periplasmic binding protein-like II"/>
    <property type="match status" value="2"/>
</dbReference>
<evidence type="ECO:0000256" key="1">
    <source>
        <dbReference type="ARBA" id="ARBA00009437"/>
    </source>
</evidence>
<evidence type="ECO:0000256" key="2">
    <source>
        <dbReference type="ARBA" id="ARBA00023015"/>
    </source>
</evidence>
<keyword evidence="7" id="KW-1185">Reference proteome</keyword>
<dbReference type="Pfam" id="PF00126">
    <property type="entry name" value="HTH_1"/>
    <property type="match status" value="1"/>
</dbReference>
<dbReference type="InterPro" id="IPR000847">
    <property type="entry name" value="LysR_HTH_N"/>
</dbReference>
<dbReference type="PANTHER" id="PTHR30346:SF28">
    <property type="entry name" value="HTH-TYPE TRANSCRIPTIONAL REGULATOR CYNR"/>
    <property type="match status" value="1"/>
</dbReference>
<dbReference type="EMBL" id="FZOU01000002">
    <property type="protein sequence ID" value="SNS86095.1"/>
    <property type="molecule type" value="Genomic_DNA"/>
</dbReference>
<dbReference type="AlphaFoldDB" id="A0A239HXV1"/>
<evidence type="ECO:0000313" key="6">
    <source>
        <dbReference type="EMBL" id="SNS86095.1"/>
    </source>
</evidence>
<dbReference type="InterPro" id="IPR036388">
    <property type="entry name" value="WH-like_DNA-bd_sf"/>
</dbReference>
<evidence type="ECO:0000313" key="7">
    <source>
        <dbReference type="Proteomes" id="UP000198356"/>
    </source>
</evidence>
<dbReference type="SUPFAM" id="SSF53850">
    <property type="entry name" value="Periplasmic binding protein-like II"/>
    <property type="match status" value="1"/>
</dbReference>